<proteinExistence type="predicted"/>
<reference evidence="2" key="1">
    <citation type="submission" date="2017-09" db="EMBL/GenBank/DDBJ databases">
        <title>Contemporary evolution of a Lepidopteran species, Heliothis virescens, in response to modern agricultural practices.</title>
        <authorList>
            <person name="Fritz M.L."/>
            <person name="Deyonke A.M."/>
            <person name="Papanicolaou A."/>
            <person name="Micinski S."/>
            <person name="Westbrook J."/>
            <person name="Gould F."/>
        </authorList>
    </citation>
    <scope>NUCLEOTIDE SEQUENCE [LARGE SCALE GENOMIC DNA]</scope>
    <source>
        <strain evidence="2">HvINT-</strain>
        <tissue evidence="2">Whole body</tissue>
    </source>
</reference>
<dbReference type="Gene3D" id="3.30.30.10">
    <property type="entry name" value="Knottin, scorpion toxin-like"/>
    <property type="match status" value="1"/>
</dbReference>
<gene>
    <name evidence="2" type="ORF">B5V51_798</name>
</gene>
<dbReference type="Gene3D" id="2.130.10.10">
    <property type="entry name" value="YVTN repeat-like/Quinoprotein amine dehydrogenase"/>
    <property type="match status" value="1"/>
</dbReference>
<comment type="caution">
    <text evidence="2">The sequence shown here is derived from an EMBL/GenBank/DDBJ whole genome shotgun (WGS) entry which is preliminary data.</text>
</comment>
<accession>A0A2A4K6L9</accession>
<dbReference type="EMBL" id="NWSH01000114">
    <property type="protein sequence ID" value="PCG79413.1"/>
    <property type="molecule type" value="Genomic_DNA"/>
</dbReference>
<evidence type="ECO:0000256" key="1">
    <source>
        <dbReference type="SAM" id="SignalP"/>
    </source>
</evidence>
<feature type="chain" id="PRO_5012630372" evidence="1">
    <location>
        <begin position="30"/>
        <end position="278"/>
    </location>
</feature>
<feature type="signal peptide" evidence="1">
    <location>
        <begin position="1"/>
        <end position="29"/>
    </location>
</feature>
<dbReference type="InterPro" id="IPR036574">
    <property type="entry name" value="Scorpion_toxin-like_sf"/>
</dbReference>
<organism evidence="2">
    <name type="scientific">Heliothis virescens</name>
    <name type="common">Tobacco budworm moth</name>
    <dbReference type="NCBI Taxonomy" id="7102"/>
    <lineage>
        <taxon>Eukaryota</taxon>
        <taxon>Metazoa</taxon>
        <taxon>Ecdysozoa</taxon>
        <taxon>Arthropoda</taxon>
        <taxon>Hexapoda</taxon>
        <taxon>Insecta</taxon>
        <taxon>Pterygota</taxon>
        <taxon>Neoptera</taxon>
        <taxon>Endopterygota</taxon>
        <taxon>Lepidoptera</taxon>
        <taxon>Glossata</taxon>
        <taxon>Ditrysia</taxon>
        <taxon>Noctuoidea</taxon>
        <taxon>Noctuidae</taxon>
        <taxon>Heliothinae</taxon>
        <taxon>Heliothis</taxon>
    </lineage>
</organism>
<sequence length="278" mass="30804">MVKSYRSVFLLVCVTFLVIVSSPKNTAVADKLIGSCVWGAVNYTSDCNGECKRRGYKGGHCGSFANVNYEFSDQSFQSVVLNLDTGLASIIPGIRNGFASAVDQATGDVYLGGSDGIYKYNYCSNDIEKPALVHRTDIFDMYFNDKLYFVDTAKQNLYAFKDNTKCLVPEVKENLIQHFVIDVNSDLYFVNPSGLFVLKKGSKSPVFVYGNDISIRGATTDAFGTPFFVAHDGIYSIDKQSHQLVLILTVNNGYGIAFDRSNNIVYSEERSVNMLIPY</sequence>
<dbReference type="SUPFAM" id="SSF63825">
    <property type="entry name" value="YWTD domain"/>
    <property type="match status" value="1"/>
</dbReference>
<name>A0A2A4K6L9_HELVI</name>
<evidence type="ECO:0000313" key="2">
    <source>
        <dbReference type="EMBL" id="PCG79413.1"/>
    </source>
</evidence>
<dbReference type="InterPro" id="IPR015943">
    <property type="entry name" value="WD40/YVTN_repeat-like_dom_sf"/>
</dbReference>
<keyword evidence="1" id="KW-0732">Signal</keyword>
<dbReference type="GO" id="GO:0051707">
    <property type="term" value="P:response to other organism"/>
    <property type="evidence" value="ECO:0007669"/>
    <property type="project" value="UniProtKB-ARBA"/>
</dbReference>
<dbReference type="AlphaFoldDB" id="A0A2A4K6L9"/>
<dbReference type="SUPFAM" id="SSF57095">
    <property type="entry name" value="Scorpion toxin-like"/>
    <property type="match status" value="1"/>
</dbReference>
<protein>
    <submittedName>
        <fullName evidence="2">Uncharacterized protein</fullName>
    </submittedName>
</protein>